<gene>
    <name evidence="2" type="ORF">EG849_13360</name>
</gene>
<name>A0A3P3W2D5_9FLAO</name>
<dbReference type="RefSeq" id="WP_125013598.1">
    <property type="nucleotide sequence ID" value="NZ_RQVR01000018.1"/>
</dbReference>
<proteinExistence type="predicted"/>
<feature type="region of interest" description="Disordered" evidence="1">
    <location>
        <begin position="1"/>
        <end position="130"/>
    </location>
</feature>
<sequence length="130" mass="14685">MENENAKRNEKQPDINADNATAKDLKSNGDIKAVPAEGEDNDDYQNDNTDKYLAMEQPGVQYTKENDFSLESDKGGRTNSNKFDENGGNSRNSDAFSQDDYLLEDNLDLDEDQNKSISTDDEDYEELNEN</sequence>
<dbReference type="Proteomes" id="UP000271937">
    <property type="component" value="Unassembled WGS sequence"/>
</dbReference>
<dbReference type="OrthoDB" id="1377422at2"/>
<evidence type="ECO:0000256" key="1">
    <source>
        <dbReference type="SAM" id="MobiDB-lite"/>
    </source>
</evidence>
<feature type="compositionally biased region" description="Basic and acidic residues" evidence="1">
    <location>
        <begin position="1"/>
        <end position="13"/>
    </location>
</feature>
<comment type="caution">
    <text evidence="2">The sequence shown here is derived from an EMBL/GenBank/DDBJ whole genome shotgun (WGS) entry which is preliminary data.</text>
</comment>
<reference evidence="2 3" key="1">
    <citation type="submission" date="2018-11" db="EMBL/GenBank/DDBJ databases">
        <title>Flavobacterium sp. nov., YIM 102600 draft genome.</title>
        <authorList>
            <person name="Li G."/>
            <person name="Jiang Y."/>
        </authorList>
    </citation>
    <scope>NUCLEOTIDE SEQUENCE [LARGE SCALE GENOMIC DNA]</scope>
    <source>
        <strain evidence="2 3">YIM 102600</strain>
    </source>
</reference>
<organism evidence="2 3">
    <name type="scientific">Flavobacterium macacae</name>
    <dbReference type="NCBI Taxonomy" id="2488993"/>
    <lineage>
        <taxon>Bacteria</taxon>
        <taxon>Pseudomonadati</taxon>
        <taxon>Bacteroidota</taxon>
        <taxon>Flavobacteriia</taxon>
        <taxon>Flavobacteriales</taxon>
        <taxon>Flavobacteriaceae</taxon>
        <taxon>Flavobacterium</taxon>
    </lineage>
</organism>
<accession>A0A3P3W2D5</accession>
<dbReference type="AlphaFoldDB" id="A0A3P3W2D5"/>
<feature type="compositionally biased region" description="Acidic residues" evidence="1">
    <location>
        <begin position="119"/>
        <end position="130"/>
    </location>
</feature>
<feature type="compositionally biased region" description="Basic and acidic residues" evidence="1">
    <location>
        <begin position="64"/>
        <end position="76"/>
    </location>
</feature>
<dbReference type="EMBL" id="RQVR01000018">
    <property type="protein sequence ID" value="RRJ89252.1"/>
    <property type="molecule type" value="Genomic_DNA"/>
</dbReference>
<evidence type="ECO:0000313" key="3">
    <source>
        <dbReference type="Proteomes" id="UP000271937"/>
    </source>
</evidence>
<protein>
    <submittedName>
        <fullName evidence="2">Uncharacterized protein</fullName>
    </submittedName>
</protein>
<feature type="compositionally biased region" description="Polar residues" evidence="1">
    <location>
        <begin position="77"/>
        <end position="96"/>
    </location>
</feature>
<keyword evidence="3" id="KW-1185">Reference proteome</keyword>
<evidence type="ECO:0000313" key="2">
    <source>
        <dbReference type="EMBL" id="RRJ89252.1"/>
    </source>
</evidence>
<feature type="compositionally biased region" description="Acidic residues" evidence="1">
    <location>
        <begin position="101"/>
        <end position="111"/>
    </location>
</feature>